<dbReference type="CDD" id="cd08281">
    <property type="entry name" value="liver_ADH_like1"/>
    <property type="match status" value="1"/>
</dbReference>
<sequence length="379" mass="39366">MKMRAAVLRQSGAEAPYAVSQPISVEEIELSKPEAGEVLVRVIGGGLCHSDLSVINGSRPRPLPMVLGHEGAGEVVETGPGIRDLRPGDPVVFQFSANCGRCRRCLEGRPQICEVNAAARAKGDLMGGGKRLKAANGEELGHHSGVSCFAEYAVIDRGSCVKVDSDIPLETAAIFGCAVMTGVGAVLNTARIRAGDTVAVIGLGGVGLNGLLGAKVAGAGAVIAIDLNDDRLGLARQLGATHTFNAADPNLAEQVRDLTKGGVDFAFDFAGVVPALETGYSLLRTGGELVIAGLAPADSKFSFSPPQLVSDEKAIRGSYMGGCVPVRDIPCFIDLYRQGRLPIDALISRSVGFEDINEGFDRLADGSAIRQILTPHAAA</sequence>
<dbReference type="Pfam" id="PF08240">
    <property type="entry name" value="ADH_N"/>
    <property type="match status" value="1"/>
</dbReference>
<dbReference type="RefSeq" id="WP_257767136.1">
    <property type="nucleotide sequence ID" value="NZ_CP102480.1"/>
</dbReference>
<evidence type="ECO:0000313" key="9">
    <source>
        <dbReference type="Proteomes" id="UP001060336"/>
    </source>
</evidence>
<proteinExistence type="inferred from homology"/>
<evidence type="ECO:0000256" key="2">
    <source>
        <dbReference type="ARBA" id="ARBA00022723"/>
    </source>
</evidence>
<dbReference type="InterPro" id="IPR002328">
    <property type="entry name" value="ADH_Zn_CS"/>
</dbReference>
<evidence type="ECO:0000259" key="7">
    <source>
        <dbReference type="SMART" id="SM00829"/>
    </source>
</evidence>
<dbReference type="Gene3D" id="3.40.50.720">
    <property type="entry name" value="NAD(P)-binding Rossmann-like Domain"/>
    <property type="match status" value="1"/>
</dbReference>
<gene>
    <name evidence="8" type="ORF">NUH88_14565</name>
</gene>
<name>A0A9J7ATD9_9PROT</name>
<keyword evidence="4" id="KW-0560">Oxidoreductase</keyword>
<dbReference type="InterPro" id="IPR013154">
    <property type="entry name" value="ADH-like_N"/>
</dbReference>
<evidence type="ECO:0000256" key="6">
    <source>
        <dbReference type="RuleBase" id="RU361277"/>
    </source>
</evidence>
<evidence type="ECO:0000256" key="4">
    <source>
        <dbReference type="ARBA" id="ARBA00023002"/>
    </source>
</evidence>
<dbReference type="PROSITE" id="PS00059">
    <property type="entry name" value="ADH_ZINC"/>
    <property type="match status" value="1"/>
</dbReference>
<reference evidence="8" key="1">
    <citation type="submission" date="2022-08" db="EMBL/GenBank/DDBJ databases">
        <title>Nisaea acidiphila sp. nov., isolated from a marine algal debris and emended description of the genus Nisaea Urios et al. 2008.</title>
        <authorList>
            <person name="Kwon K."/>
        </authorList>
    </citation>
    <scope>NUCLEOTIDE SEQUENCE</scope>
    <source>
        <strain evidence="8">MEBiC11861</strain>
    </source>
</reference>
<comment type="similarity">
    <text evidence="6">Belongs to the zinc-containing alcohol dehydrogenase family.</text>
</comment>
<dbReference type="GO" id="GO:0008270">
    <property type="term" value="F:zinc ion binding"/>
    <property type="evidence" value="ECO:0007669"/>
    <property type="project" value="InterPro"/>
</dbReference>
<dbReference type="PANTHER" id="PTHR43880">
    <property type="entry name" value="ALCOHOL DEHYDROGENASE"/>
    <property type="match status" value="1"/>
</dbReference>
<dbReference type="SUPFAM" id="SSF51735">
    <property type="entry name" value="NAD(P)-binding Rossmann-fold domains"/>
    <property type="match status" value="1"/>
</dbReference>
<keyword evidence="2 6" id="KW-0479">Metal-binding</keyword>
<keyword evidence="5" id="KW-0520">NAD</keyword>
<dbReference type="GO" id="GO:0051903">
    <property type="term" value="F:S-(hydroxymethyl)glutathione dehydrogenase [NAD(P)+] activity"/>
    <property type="evidence" value="ECO:0007669"/>
    <property type="project" value="TreeGrafter"/>
</dbReference>
<dbReference type="InterPro" id="IPR011032">
    <property type="entry name" value="GroES-like_sf"/>
</dbReference>
<evidence type="ECO:0000256" key="1">
    <source>
        <dbReference type="ARBA" id="ARBA00001947"/>
    </source>
</evidence>
<dbReference type="EMBL" id="CP102480">
    <property type="protein sequence ID" value="UUX48629.1"/>
    <property type="molecule type" value="Genomic_DNA"/>
</dbReference>
<dbReference type="SUPFAM" id="SSF50129">
    <property type="entry name" value="GroES-like"/>
    <property type="match status" value="2"/>
</dbReference>
<dbReference type="InterPro" id="IPR013149">
    <property type="entry name" value="ADH-like_C"/>
</dbReference>
<feature type="domain" description="Enoyl reductase (ER)" evidence="7">
    <location>
        <begin position="18"/>
        <end position="373"/>
    </location>
</feature>
<keyword evidence="9" id="KW-1185">Reference proteome</keyword>
<dbReference type="AlphaFoldDB" id="A0A9J7ATD9"/>
<dbReference type="GO" id="GO:0005829">
    <property type="term" value="C:cytosol"/>
    <property type="evidence" value="ECO:0007669"/>
    <property type="project" value="TreeGrafter"/>
</dbReference>
<evidence type="ECO:0000256" key="3">
    <source>
        <dbReference type="ARBA" id="ARBA00022833"/>
    </source>
</evidence>
<evidence type="ECO:0000313" key="8">
    <source>
        <dbReference type="EMBL" id="UUX48629.1"/>
    </source>
</evidence>
<dbReference type="FunFam" id="3.40.50.720:FF:000003">
    <property type="entry name" value="S-(hydroxymethyl)glutathione dehydrogenase"/>
    <property type="match status" value="1"/>
</dbReference>
<dbReference type="KEGG" id="naci:NUH88_14565"/>
<evidence type="ECO:0000256" key="5">
    <source>
        <dbReference type="ARBA" id="ARBA00023027"/>
    </source>
</evidence>
<dbReference type="InterPro" id="IPR036291">
    <property type="entry name" value="NAD(P)-bd_dom_sf"/>
</dbReference>
<dbReference type="Pfam" id="PF00107">
    <property type="entry name" value="ADH_zinc_N"/>
    <property type="match status" value="1"/>
</dbReference>
<accession>A0A9J7ATD9</accession>
<dbReference type="Proteomes" id="UP001060336">
    <property type="component" value="Chromosome"/>
</dbReference>
<dbReference type="PANTHER" id="PTHR43880:SF12">
    <property type="entry name" value="ALCOHOL DEHYDROGENASE CLASS-3"/>
    <property type="match status" value="1"/>
</dbReference>
<dbReference type="GO" id="GO:0046294">
    <property type="term" value="P:formaldehyde catabolic process"/>
    <property type="evidence" value="ECO:0007669"/>
    <property type="project" value="TreeGrafter"/>
</dbReference>
<comment type="cofactor">
    <cofactor evidence="1 6">
        <name>Zn(2+)</name>
        <dbReference type="ChEBI" id="CHEBI:29105"/>
    </cofactor>
</comment>
<dbReference type="Gene3D" id="3.90.180.10">
    <property type="entry name" value="Medium-chain alcohol dehydrogenases, catalytic domain"/>
    <property type="match status" value="1"/>
</dbReference>
<dbReference type="SMART" id="SM00829">
    <property type="entry name" value="PKS_ER"/>
    <property type="match status" value="1"/>
</dbReference>
<dbReference type="InterPro" id="IPR020843">
    <property type="entry name" value="ER"/>
</dbReference>
<organism evidence="8 9">
    <name type="scientific">Nisaea acidiphila</name>
    <dbReference type="NCBI Taxonomy" id="1862145"/>
    <lineage>
        <taxon>Bacteria</taxon>
        <taxon>Pseudomonadati</taxon>
        <taxon>Pseudomonadota</taxon>
        <taxon>Alphaproteobacteria</taxon>
        <taxon>Rhodospirillales</taxon>
        <taxon>Thalassobaculaceae</taxon>
        <taxon>Nisaea</taxon>
    </lineage>
</organism>
<protein>
    <submittedName>
        <fullName evidence="8">Zinc-dependent alcohol dehydrogenase family protein</fullName>
    </submittedName>
</protein>
<keyword evidence="3 6" id="KW-0862">Zinc</keyword>